<gene>
    <name evidence="1" type="ORF">SAMN05216289_1298</name>
</gene>
<keyword evidence="2" id="KW-1185">Reference proteome</keyword>
<dbReference type="EMBL" id="FOVF01000029">
    <property type="protein sequence ID" value="SFN53785.1"/>
    <property type="molecule type" value="Genomic_DNA"/>
</dbReference>
<dbReference type="Proteomes" id="UP000198575">
    <property type="component" value="Unassembled WGS sequence"/>
</dbReference>
<sequence length="41" mass="4844">MREGYTVRMAPSVTGEHFAIRQFGRTLYETHDLQAVRDWFA</sequence>
<reference evidence="1 2" key="1">
    <citation type="submission" date="2016-10" db="EMBL/GenBank/DDBJ databases">
        <authorList>
            <person name="de Groot N.N."/>
        </authorList>
    </citation>
    <scope>NUCLEOTIDE SEQUENCE [LARGE SCALE GENOMIC DNA]</scope>
    <source>
        <strain evidence="1 2">CGMCC 1.7659</strain>
    </source>
</reference>
<protein>
    <submittedName>
        <fullName evidence="1">Uncharacterized protein</fullName>
    </submittedName>
</protein>
<evidence type="ECO:0000313" key="2">
    <source>
        <dbReference type="Proteomes" id="UP000198575"/>
    </source>
</evidence>
<dbReference type="STRING" id="578942.SAMN05216289_1298"/>
<dbReference type="AlphaFoldDB" id="A0A1I4ZU23"/>
<accession>A0A1I4ZU23</accession>
<dbReference type="RefSeq" id="WP_281243963.1">
    <property type="nucleotide sequence ID" value="NZ_FOVF01000029.1"/>
</dbReference>
<organism evidence="1 2">
    <name type="scientific">Dokdonella immobilis</name>
    <dbReference type="NCBI Taxonomy" id="578942"/>
    <lineage>
        <taxon>Bacteria</taxon>
        <taxon>Pseudomonadati</taxon>
        <taxon>Pseudomonadota</taxon>
        <taxon>Gammaproteobacteria</taxon>
        <taxon>Lysobacterales</taxon>
        <taxon>Rhodanobacteraceae</taxon>
        <taxon>Dokdonella</taxon>
    </lineage>
</organism>
<proteinExistence type="predicted"/>
<name>A0A1I4ZU23_9GAMM</name>
<evidence type="ECO:0000313" key="1">
    <source>
        <dbReference type="EMBL" id="SFN53785.1"/>
    </source>
</evidence>